<protein>
    <submittedName>
        <fullName evidence="1">Uncharacterized protein</fullName>
    </submittedName>
</protein>
<sequence>MANYDVTKGAGAIAELDFNRMFCARIPIVVADIIASDATLTAAGKIAASDVIRLWDVPAMTVLYPCFAFLKIVTAGTAGGTVNVGIAGSTEMFSGVSIATADVIHSVEDSATWGTDNYGGYEFESTDTIDMTFVADETVGSFILFIPGCTSD</sequence>
<proteinExistence type="predicted"/>
<dbReference type="EMBL" id="MT142650">
    <property type="protein sequence ID" value="QJA86654.1"/>
    <property type="molecule type" value="Genomic_DNA"/>
</dbReference>
<organism evidence="1">
    <name type="scientific">viral metagenome</name>
    <dbReference type="NCBI Taxonomy" id="1070528"/>
    <lineage>
        <taxon>unclassified sequences</taxon>
        <taxon>metagenomes</taxon>
        <taxon>organismal metagenomes</taxon>
    </lineage>
</organism>
<dbReference type="EMBL" id="MT142249">
    <property type="protein sequence ID" value="QJA76879.1"/>
    <property type="molecule type" value="Genomic_DNA"/>
</dbReference>
<reference evidence="1" key="1">
    <citation type="submission" date="2020-03" db="EMBL/GenBank/DDBJ databases">
        <title>The deep terrestrial virosphere.</title>
        <authorList>
            <person name="Holmfeldt K."/>
            <person name="Nilsson E."/>
            <person name="Simone D."/>
            <person name="Lopez-Fernandez M."/>
            <person name="Wu X."/>
            <person name="de Brujin I."/>
            <person name="Lundin D."/>
            <person name="Andersson A."/>
            <person name="Bertilsson S."/>
            <person name="Dopson M."/>
        </authorList>
    </citation>
    <scope>NUCLEOTIDE SEQUENCE</scope>
    <source>
        <strain evidence="1">MM415A01405</strain>
        <strain evidence="2">MM415B03148</strain>
    </source>
</reference>
<name>A0A6M3K419_9ZZZZ</name>
<dbReference type="AlphaFoldDB" id="A0A6M3K419"/>
<evidence type="ECO:0000313" key="2">
    <source>
        <dbReference type="EMBL" id="QJA86654.1"/>
    </source>
</evidence>
<accession>A0A6M3K419</accession>
<evidence type="ECO:0000313" key="1">
    <source>
        <dbReference type="EMBL" id="QJA76879.1"/>
    </source>
</evidence>
<gene>
    <name evidence="1" type="ORF">MM415A01405_0010</name>
    <name evidence="2" type="ORF">MM415B03148_0009</name>
</gene>